<accession>A0A8H5QZE6</accession>
<dbReference type="Proteomes" id="UP000530670">
    <property type="component" value="Unassembled WGS sequence"/>
</dbReference>
<dbReference type="InterPro" id="IPR020843">
    <property type="entry name" value="ER"/>
</dbReference>
<dbReference type="SUPFAM" id="SSF53474">
    <property type="entry name" value="alpha/beta-Hydrolases"/>
    <property type="match status" value="1"/>
</dbReference>
<organism evidence="2 3">
    <name type="scientific">Fusarium tjaetaba</name>
    <dbReference type="NCBI Taxonomy" id="1567544"/>
    <lineage>
        <taxon>Eukaryota</taxon>
        <taxon>Fungi</taxon>
        <taxon>Dikarya</taxon>
        <taxon>Ascomycota</taxon>
        <taxon>Pezizomycotina</taxon>
        <taxon>Sordariomycetes</taxon>
        <taxon>Hypocreomycetidae</taxon>
        <taxon>Hypocreales</taxon>
        <taxon>Nectriaceae</taxon>
        <taxon>Fusarium</taxon>
        <taxon>Fusarium fujikuroi species complex</taxon>
    </lineage>
</organism>
<dbReference type="Gene3D" id="3.90.180.10">
    <property type="entry name" value="Medium-chain alcohol dehydrogenases, catalytic domain"/>
    <property type="match status" value="1"/>
</dbReference>
<dbReference type="EMBL" id="JAAQRI010000240">
    <property type="protein sequence ID" value="KAF5624072.1"/>
    <property type="molecule type" value="Genomic_DNA"/>
</dbReference>
<evidence type="ECO:0000259" key="1">
    <source>
        <dbReference type="SMART" id="SM00829"/>
    </source>
</evidence>
<name>A0A8H5QZE6_9HYPO</name>
<dbReference type="Gene3D" id="3.40.50.720">
    <property type="entry name" value="NAD(P)-binding Rossmann-like Domain"/>
    <property type="match status" value="1"/>
</dbReference>
<evidence type="ECO:0000313" key="3">
    <source>
        <dbReference type="Proteomes" id="UP000530670"/>
    </source>
</evidence>
<dbReference type="InterPro" id="IPR013154">
    <property type="entry name" value="ADH-like_N"/>
</dbReference>
<dbReference type="SMART" id="SM00829">
    <property type="entry name" value="PKS_ER"/>
    <property type="match status" value="1"/>
</dbReference>
<dbReference type="Pfam" id="PF12697">
    <property type="entry name" value="Abhydrolase_6"/>
    <property type="match status" value="1"/>
</dbReference>
<dbReference type="AlphaFoldDB" id="A0A8H5QZE6"/>
<proteinExistence type="predicted"/>
<dbReference type="Gene3D" id="3.40.50.1820">
    <property type="entry name" value="alpha/beta hydrolase"/>
    <property type="match status" value="1"/>
</dbReference>
<dbReference type="PANTHER" id="PTHR37017:SF11">
    <property type="entry name" value="ESTERASE_LIPASE_THIOESTERASE DOMAIN-CONTAINING PROTEIN"/>
    <property type="match status" value="1"/>
</dbReference>
<dbReference type="InterPro" id="IPR011032">
    <property type="entry name" value="GroES-like_sf"/>
</dbReference>
<dbReference type="SUPFAM" id="SSF51735">
    <property type="entry name" value="NAD(P)-binding Rossmann-fold domains"/>
    <property type="match status" value="1"/>
</dbReference>
<evidence type="ECO:0000313" key="2">
    <source>
        <dbReference type="EMBL" id="KAF5624072.1"/>
    </source>
</evidence>
<dbReference type="GO" id="GO:0016491">
    <property type="term" value="F:oxidoreductase activity"/>
    <property type="evidence" value="ECO:0007669"/>
    <property type="project" value="InterPro"/>
</dbReference>
<gene>
    <name evidence="2" type="ORF">FTJAE_10397</name>
</gene>
<dbReference type="Pfam" id="PF08240">
    <property type="entry name" value="ADH_N"/>
    <property type="match status" value="1"/>
</dbReference>
<feature type="domain" description="Enoyl reductase (ER)" evidence="1">
    <location>
        <begin position="15"/>
        <end position="335"/>
    </location>
</feature>
<dbReference type="SUPFAM" id="SSF50129">
    <property type="entry name" value="GroES-like"/>
    <property type="match status" value="1"/>
</dbReference>
<dbReference type="RefSeq" id="XP_037202503.1">
    <property type="nucleotide sequence ID" value="XM_037343234.1"/>
</dbReference>
<reference evidence="2 3" key="1">
    <citation type="submission" date="2020-05" db="EMBL/GenBank/DDBJ databases">
        <title>Identification and distribution of gene clusters putatively required for synthesis of sphingolipid metabolism inhibitors in phylogenetically diverse species of the filamentous fungus Fusarium.</title>
        <authorList>
            <person name="Kim H.-S."/>
            <person name="Busman M."/>
            <person name="Brown D.W."/>
            <person name="Divon H."/>
            <person name="Uhlig S."/>
            <person name="Proctor R.H."/>
        </authorList>
    </citation>
    <scope>NUCLEOTIDE SEQUENCE [LARGE SCALE GENOMIC DNA]</scope>
    <source>
        <strain evidence="2 3">NRRL 66243</strain>
    </source>
</reference>
<dbReference type="PANTHER" id="PTHR37017">
    <property type="entry name" value="AB HYDROLASE-1 DOMAIN-CONTAINING PROTEIN-RELATED"/>
    <property type="match status" value="1"/>
</dbReference>
<dbReference type="InterPro" id="IPR036291">
    <property type="entry name" value="NAD(P)-bd_dom_sf"/>
</dbReference>
<dbReference type="OrthoDB" id="203908at2759"/>
<protein>
    <submittedName>
        <fullName evidence="2">Indc11</fullName>
    </submittedName>
</protein>
<dbReference type="CDD" id="cd08273">
    <property type="entry name" value="MDR8"/>
    <property type="match status" value="1"/>
</dbReference>
<dbReference type="InterPro" id="IPR000073">
    <property type="entry name" value="AB_hydrolase_1"/>
</dbReference>
<dbReference type="InterPro" id="IPR029058">
    <property type="entry name" value="AB_hydrolase_fold"/>
</dbReference>
<dbReference type="InterPro" id="IPR052897">
    <property type="entry name" value="Sec-Metab_Biosynth_Hydrolase"/>
</dbReference>
<comment type="caution">
    <text evidence="2">The sequence shown here is derived from an EMBL/GenBank/DDBJ whole genome shotgun (WGS) entry which is preliminary data.</text>
</comment>
<sequence>MATHTIRKVVYSAYGGPSNVSVVTAQIPPPAKNEVQVDVIYSGFSGADIQMRLGTYPMQKAAPLTPGYCFVGRVSTNGDKSSKFRPGQLVGALSVYDAEAQKINILEKYLIAIPERVDMQEAVAAFLDWNTAYGLVHRATNLVGKGQRVFIHSISGAVGYAIMTLCLLEGAEVYGTASERNHESLRQLGVTPFTYANKNWVSEMKQRGGAHVVYDPIGFEHYNDSWDILITDEPSRLVGFGGNMNILQGDDAKPRSQYVGMAKLLAKNGCLFTKRSTSFYYIDRDRATFMEDLQAVMNLLIDGKVEVPIKKVWDLENVREAHETWDDVDFIKDIVSKEVAAGTHLTVIAHSWGGMLASAALADFVVSPKSKEGGVTDMIFIAAFIPSENDSLAGLFGGKLPPALAPQSDGTLVPTDHIHLFFHDLQEEDAQWAKSMLVAHGTHIQYAPINCQKVAWRVVPLTYIICEEDRGLLSFLQEGMIEKVEEQGVVVQKYRLPSSHSPFLSMPKKLASIVLGAMNS</sequence>
<keyword evidence="3" id="KW-1185">Reference proteome</keyword>
<dbReference type="GeneID" id="59295504"/>